<accession>A0AAD4QKV9</accession>
<reference evidence="2" key="1">
    <citation type="journal article" date="2022" name="New Phytol.">
        <title>Evolutionary transition to the ectomycorrhizal habit in the genomes of a hyperdiverse lineage of mushroom-forming fungi.</title>
        <authorList>
            <person name="Looney B."/>
            <person name="Miyauchi S."/>
            <person name="Morin E."/>
            <person name="Drula E."/>
            <person name="Courty P.E."/>
            <person name="Kohler A."/>
            <person name="Kuo A."/>
            <person name="LaButti K."/>
            <person name="Pangilinan J."/>
            <person name="Lipzen A."/>
            <person name="Riley R."/>
            <person name="Andreopoulos W."/>
            <person name="He G."/>
            <person name="Johnson J."/>
            <person name="Nolan M."/>
            <person name="Tritt A."/>
            <person name="Barry K.W."/>
            <person name="Grigoriev I.V."/>
            <person name="Nagy L.G."/>
            <person name="Hibbett D."/>
            <person name="Henrissat B."/>
            <person name="Matheny P.B."/>
            <person name="Labbe J."/>
            <person name="Martin F.M."/>
        </authorList>
    </citation>
    <scope>NUCLEOTIDE SEQUENCE</scope>
    <source>
        <strain evidence="2">BPL690</strain>
    </source>
</reference>
<dbReference type="EMBL" id="WTXG01000061">
    <property type="protein sequence ID" value="KAI0295176.1"/>
    <property type="molecule type" value="Genomic_DNA"/>
</dbReference>
<proteinExistence type="predicted"/>
<evidence type="ECO:0000256" key="1">
    <source>
        <dbReference type="SAM" id="Phobius"/>
    </source>
</evidence>
<sequence length="549" mass="61033">MAYHSHTVRLYRRKINLCCLFFLLFVGSITCLILALFLPSCTPRVTFISGGTLPDDDLITLQVVGPSSRRLFKWNPSEKYLAYLPHSGFHNQRIALENALVLARLLNRTLLMPPARLGKDLISYHKFDDLHRLLIHSGKQGLLHCPRAISRRGVSPSSPPPSPSPPPPECWGYFDYTHVSWDWLFDLSSIAAEQPLFHHETFTYPWLENPPPDAGTFKLRDQTAYDFRFVDHVPAANARPHPRYRTSYPISLLAASDAQLIQLGTLFGSSRLHLTKRRNIAMRTAIRERMAIANPYLRAASLAVANALGGQDTFLAAHVRLSNGPFRALREQTVRSIWYRLVACALNINGSSDSGTEEVYTLERRLVPTHAEFPPPPDLSVSLRVNHARLPTSGSTRLVPVLDAMPPMNMNTNSGSSTVRVVKCAGKPHEESELAPLNVPLFVATDIEEEGDVQGSLAPLRAAFPCMVLLRDLATMEVGTSLLREVRVLDQLVNAEDGVRLGPFLAPLLDAGVAARAWAVVGTEGSTFSTYVEDLLWPREHGRQIVQRG</sequence>
<feature type="transmembrane region" description="Helical" evidence="1">
    <location>
        <begin position="15"/>
        <end position="38"/>
    </location>
</feature>
<dbReference type="AlphaFoldDB" id="A0AAD4QKV9"/>
<organism evidence="2 3">
    <name type="scientific">Multifurca ochricompacta</name>
    <dbReference type="NCBI Taxonomy" id="376703"/>
    <lineage>
        <taxon>Eukaryota</taxon>
        <taxon>Fungi</taxon>
        <taxon>Dikarya</taxon>
        <taxon>Basidiomycota</taxon>
        <taxon>Agaricomycotina</taxon>
        <taxon>Agaricomycetes</taxon>
        <taxon>Russulales</taxon>
        <taxon>Russulaceae</taxon>
        <taxon>Multifurca</taxon>
    </lineage>
</organism>
<evidence type="ECO:0000313" key="2">
    <source>
        <dbReference type="EMBL" id="KAI0295176.1"/>
    </source>
</evidence>
<keyword evidence="1" id="KW-0812">Transmembrane</keyword>
<keyword evidence="1" id="KW-0472">Membrane</keyword>
<dbReference type="PANTHER" id="PTHR36050">
    <property type="entry name" value="O-FUCOSYLTRANSFERASE 30"/>
    <property type="match status" value="1"/>
</dbReference>
<gene>
    <name evidence="2" type="ORF">B0F90DRAFT_1752518</name>
</gene>
<dbReference type="Proteomes" id="UP001203297">
    <property type="component" value="Unassembled WGS sequence"/>
</dbReference>
<protein>
    <recommendedName>
        <fullName evidence="4">O-fucosyltransferase family protein</fullName>
    </recommendedName>
</protein>
<name>A0AAD4QKV9_9AGAM</name>
<keyword evidence="1" id="KW-1133">Transmembrane helix</keyword>
<dbReference type="PANTHER" id="PTHR36050:SF1">
    <property type="entry name" value="O-FUCOSYLTRANSFERASE 30"/>
    <property type="match status" value="1"/>
</dbReference>
<comment type="caution">
    <text evidence="2">The sequence shown here is derived from an EMBL/GenBank/DDBJ whole genome shotgun (WGS) entry which is preliminary data.</text>
</comment>
<keyword evidence="3" id="KW-1185">Reference proteome</keyword>
<evidence type="ECO:0008006" key="4">
    <source>
        <dbReference type="Google" id="ProtNLM"/>
    </source>
</evidence>
<evidence type="ECO:0000313" key="3">
    <source>
        <dbReference type="Proteomes" id="UP001203297"/>
    </source>
</evidence>